<feature type="domain" description="Acyl-CoA dehydrogenase/oxidase N-terminal" evidence="9">
    <location>
        <begin position="6"/>
        <end position="119"/>
    </location>
</feature>
<dbReference type="STRING" id="882082.SaccyDRAFT_1754"/>
<evidence type="ECO:0000256" key="5">
    <source>
        <dbReference type="ARBA" id="ARBA00023002"/>
    </source>
</evidence>
<evidence type="ECO:0000313" key="11">
    <source>
        <dbReference type="Proteomes" id="UP000002791"/>
    </source>
</evidence>
<dbReference type="Gene3D" id="1.10.540.10">
    <property type="entry name" value="Acyl-CoA dehydrogenase/oxidase, N-terminal domain"/>
    <property type="match status" value="1"/>
</dbReference>
<feature type="domain" description="Acyl-CoA oxidase/dehydrogenase middle" evidence="8">
    <location>
        <begin position="124"/>
        <end position="218"/>
    </location>
</feature>
<comment type="similarity">
    <text evidence="2 6">Belongs to the acyl-CoA dehydrogenase family.</text>
</comment>
<feature type="domain" description="Acyl-CoA dehydrogenase/oxidase C-terminal" evidence="7">
    <location>
        <begin position="230"/>
        <end position="378"/>
    </location>
</feature>
<gene>
    <name evidence="10" type="ORF">SaccyDRAFT_1754</name>
</gene>
<dbReference type="Pfam" id="PF02771">
    <property type="entry name" value="Acyl-CoA_dh_N"/>
    <property type="match status" value="1"/>
</dbReference>
<dbReference type="InterPro" id="IPR009075">
    <property type="entry name" value="AcylCo_DH/oxidase_C"/>
</dbReference>
<keyword evidence="11" id="KW-1185">Reference proteome</keyword>
<evidence type="ECO:0000256" key="3">
    <source>
        <dbReference type="ARBA" id="ARBA00022630"/>
    </source>
</evidence>
<dbReference type="InterPro" id="IPR036250">
    <property type="entry name" value="AcylCo_DH-like_C"/>
</dbReference>
<dbReference type="OrthoDB" id="5241155at2"/>
<dbReference type="AlphaFoldDB" id="H5XI22"/>
<dbReference type="eggNOG" id="COG1960">
    <property type="taxonomic scope" value="Bacteria"/>
</dbReference>
<dbReference type="InterPro" id="IPR006089">
    <property type="entry name" value="Acyl-CoA_DH_CS"/>
</dbReference>
<evidence type="ECO:0000259" key="8">
    <source>
        <dbReference type="Pfam" id="PF02770"/>
    </source>
</evidence>
<dbReference type="InterPro" id="IPR006091">
    <property type="entry name" value="Acyl-CoA_Oxase/DH_mid-dom"/>
</dbReference>
<dbReference type="PANTHER" id="PTHR43884:SF12">
    <property type="entry name" value="ISOVALERYL-COA DEHYDROGENASE, MITOCHONDRIAL-RELATED"/>
    <property type="match status" value="1"/>
</dbReference>
<dbReference type="GO" id="GO:0050660">
    <property type="term" value="F:flavin adenine dinucleotide binding"/>
    <property type="evidence" value="ECO:0007669"/>
    <property type="project" value="InterPro"/>
</dbReference>
<dbReference type="SUPFAM" id="SSF47203">
    <property type="entry name" value="Acyl-CoA dehydrogenase C-terminal domain-like"/>
    <property type="match status" value="1"/>
</dbReference>
<dbReference type="HOGENOM" id="CLU_018204_0_2_11"/>
<evidence type="ECO:0000259" key="9">
    <source>
        <dbReference type="Pfam" id="PF02771"/>
    </source>
</evidence>
<evidence type="ECO:0000256" key="6">
    <source>
        <dbReference type="RuleBase" id="RU362125"/>
    </source>
</evidence>
<evidence type="ECO:0000259" key="7">
    <source>
        <dbReference type="Pfam" id="PF00441"/>
    </source>
</evidence>
<name>H5XI22_9PSEU</name>
<dbReference type="Gene3D" id="1.20.140.10">
    <property type="entry name" value="Butyryl-CoA Dehydrogenase, subunit A, domain 3"/>
    <property type="match status" value="1"/>
</dbReference>
<proteinExistence type="inferred from homology"/>
<dbReference type="PANTHER" id="PTHR43884">
    <property type="entry name" value="ACYL-COA DEHYDROGENASE"/>
    <property type="match status" value="1"/>
</dbReference>
<keyword evidence="5 6" id="KW-0560">Oxidoreductase</keyword>
<comment type="cofactor">
    <cofactor evidence="1 6">
        <name>FAD</name>
        <dbReference type="ChEBI" id="CHEBI:57692"/>
    </cofactor>
</comment>
<evidence type="ECO:0000256" key="2">
    <source>
        <dbReference type="ARBA" id="ARBA00009347"/>
    </source>
</evidence>
<organism evidence="10 11">
    <name type="scientific">Saccharomonospora cyanea NA-134</name>
    <dbReference type="NCBI Taxonomy" id="882082"/>
    <lineage>
        <taxon>Bacteria</taxon>
        <taxon>Bacillati</taxon>
        <taxon>Actinomycetota</taxon>
        <taxon>Actinomycetes</taxon>
        <taxon>Pseudonocardiales</taxon>
        <taxon>Pseudonocardiaceae</taxon>
        <taxon>Saccharomonospora</taxon>
    </lineage>
</organism>
<evidence type="ECO:0000313" key="10">
    <source>
        <dbReference type="EMBL" id="EHR60652.1"/>
    </source>
</evidence>
<dbReference type="GO" id="GO:0003995">
    <property type="term" value="F:acyl-CoA dehydrogenase activity"/>
    <property type="evidence" value="ECO:0007669"/>
    <property type="project" value="InterPro"/>
</dbReference>
<dbReference type="InterPro" id="IPR037069">
    <property type="entry name" value="AcylCoA_DH/ox_N_sf"/>
</dbReference>
<dbReference type="PROSITE" id="PS00072">
    <property type="entry name" value="ACYL_COA_DH_1"/>
    <property type="match status" value="1"/>
</dbReference>
<dbReference type="InterPro" id="IPR013786">
    <property type="entry name" value="AcylCoA_DH/ox_N"/>
</dbReference>
<dbReference type="RefSeq" id="WP_005455421.1">
    <property type="nucleotide sequence ID" value="NZ_CM001440.1"/>
</dbReference>
<protein>
    <submittedName>
        <fullName evidence="10">Acyl-CoA dehydrogenase</fullName>
    </submittedName>
</protein>
<sequence length="380" mass="40349">MDFDLTPEQHRRLEEIETAVRERLGSETPSTPDDHFTRERWRIAADIGLTGLCLPERHGGGGLGALDTALALERFGKACPDTGLVFGVAAHLLACGVAVRDFASPEVADTLLPGLCDGELIAANAITEDEAGSDVGALSTKAVADGDTYRLTGAKSFSSNAPLADVLVVYAVTDPAAGFLGTSGFVVPRNTPGLSVGLRLAKAGLHGCPAGRVTLDDCAVPSRFLLGEPGQGSMIFQHSMGWERSCLFAVYLGLMERQLRRCVRHARTRRQFGRRIGDNQAVSHAVADMRRRLESARLLLYRACWSLDAGRDHTTASSLAKVAVSEAAIANSLTAVQLFGATGYLAEHGVEAALRDSLPSTVFSGTNEIHRGIIARGMGL</sequence>
<dbReference type="Proteomes" id="UP000002791">
    <property type="component" value="Chromosome"/>
</dbReference>
<dbReference type="InterPro" id="IPR046373">
    <property type="entry name" value="Acyl-CoA_Oxase/DH_mid-dom_sf"/>
</dbReference>
<evidence type="ECO:0000256" key="4">
    <source>
        <dbReference type="ARBA" id="ARBA00022827"/>
    </source>
</evidence>
<reference evidence="10 11" key="1">
    <citation type="submission" date="2011-11" db="EMBL/GenBank/DDBJ databases">
        <title>The Noncontiguous Finished sequence of Saccharomonospora cyanea NA-134.</title>
        <authorList>
            <consortium name="US DOE Joint Genome Institute"/>
            <person name="Lucas S."/>
            <person name="Han J."/>
            <person name="Lapidus A."/>
            <person name="Cheng J.-F."/>
            <person name="Goodwin L."/>
            <person name="Pitluck S."/>
            <person name="Peters L."/>
            <person name="Ovchinnikova G."/>
            <person name="Lu M."/>
            <person name="Detter J.C."/>
            <person name="Han C."/>
            <person name="Tapia R."/>
            <person name="Land M."/>
            <person name="Hauser L."/>
            <person name="Kyrpides N."/>
            <person name="Ivanova N."/>
            <person name="Pagani I."/>
            <person name="Brambilla E.-M."/>
            <person name="Klenk H.-P."/>
            <person name="Woyke T."/>
        </authorList>
    </citation>
    <scope>NUCLEOTIDE SEQUENCE [LARGE SCALE GENOMIC DNA]</scope>
    <source>
        <strain evidence="10 11">NA-134</strain>
    </source>
</reference>
<dbReference type="Pfam" id="PF02770">
    <property type="entry name" value="Acyl-CoA_dh_M"/>
    <property type="match status" value="1"/>
</dbReference>
<evidence type="ECO:0000256" key="1">
    <source>
        <dbReference type="ARBA" id="ARBA00001974"/>
    </source>
</evidence>
<dbReference type="Gene3D" id="2.40.110.10">
    <property type="entry name" value="Butyryl-CoA Dehydrogenase, subunit A, domain 2"/>
    <property type="match status" value="1"/>
</dbReference>
<dbReference type="SUPFAM" id="SSF56645">
    <property type="entry name" value="Acyl-CoA dehydrogenase NM domain-like"/>
    <property type="match status" value="1"/>
</dbReference>
<keyword evidence="4 6" id="KW-0274">FAD</keyword>
<accession>H5XI22</accession>
<dbReference type="EMBL" id="CM001440">
    <property type="protein sequence ID" value="EHR60652.1"/>
    <property type="molecule type" value="Genomic_DNA"/>
</dbReference>
<keyword evidence="3 6" id="KW-0285">Flavoprotein</keyword>
<dbReference type="Pfam" id="PF00441">
    <property type="entry name" value="Acyl-CoA_dh_1"/>
    <property type="match status" value="1"/>
</dbReference>
<dbReference type="FunFam" id="1.20.140.10:FF:000001">
    <property type="entry name" value="Acyl-CoA dehydrogenase"/>
    <property type="match status" value="1"/>
</dbReference>
<dbReference type="InterPro" id="IPR009100">
    <property type="entry name" value="AcylCoA_DH/oxidase_NM_dom_sf"/>
</dbReference>